<name>A0ABU6YB03_9FABA</name>
<comment type="caution">
    <text evidence="1">The sequence shown here is derived from an EMBL/GenBank/DDBJ whole genome shotgun (WGS) entry which is preliminary data.</text>
</comment>
<reference evidence="1 2" key="1">
    <citation type="journal article" date="2023" name="Plants (Basel)">
        <title>Bridging the Gap: Combining Genomics and Transcriptomics Approaches to Understand Stylosanthes scabra, an Orphan Legume from the Brazilian Caatinga.</title>
        <authorList>
            <person name="Ferreira-Neto J.R.C."/>
            <person name="da Silva M.D."/>
            <person name="Binneck E."/>
            <person name="de Melo N.F."/>
            <person name="da Silva R.H."/>
            <person name="de Melo A.L.T.M."/>
            <person name="Pandolfi V."/>
            <person name="Bustamante F.O."/>
            <person name="Brasileiro-Vidal A.C."/>
            <person name="Benko-Iseppon A.M."/>
        </authorList>
    </citation>
    <scope>NUCLEOTIDE SEQUENCE [LARGE SCALE GENOMIC DNA]</scope>
    <source>
        <tissue evidence="1">Leaves</tissue>
    </source>
</reference>
<dbReference type="Proteomes" id="UP001341840">
    <property type="component" value="Unassembled WGS sequence"/>
</dbReference>
<sequence length="107" mass="12363">MHGRNLAAGEERHRHRFRMNRRRRSVAPPRLFYFLPWVAGNPPPVRVRSFLFYSSSNFMWSSGTYPHCMLVLSVVTTVNVAANDRSSVFAAHGVSCRCCYSVSLEWR</sequence>
<accession>A0ABU6YB03</accession>
<dbReference type="EMBL" id="JASCZI010241804">
    <property type="protein sequence ID" value="MED6207144.1"/>
    <property type="molecule type" value="Genomic_DNA"/>
</dbReference>
<keyword evidence="2" id="KW-1185">Reference proteome</keyword>
<organism evidence="1 2">
    <name type="scientific">Stylosanthes scabra</name>
    <dbReference type="NCBI Taxonomy" id="79078"/>
    <lineage>
        <taxon>Eukaryota</taxon>
        <taxon>Viridiplantae</taxon>
        <taxon>Streptophyta</taxon>
        <taxon>Embryophyta</taxon>
        <taxon>Tracheophyta</taxon>
        <taxon>Spermatophyta</taxon>
        <taxon>Magnoliopsida</taxon>
        <taxon>eudicotyledons</taxon>
        <taxon>Gunneridae</taxon>
        <taxon>Pentapetalae</taxon>
        <taxon>rosids</taxon>
        <taxon>fabids</taxon>
        <taxon>Fabales</taxon>
        <taxon>Fabaceae</taxon>
        <taxon>Papilionoideae</taxon>
        <taxon>50 kb inversion clade</taxon>
        <taxon>dalbergioids sensu lato</taxon>
        <taxon>Dalbergieae</taxon>
        <taxon>Pterocarpus clade</taxon>
        <taxon>Stylosanthes</taxon>
    </lineage>
</organism>
<evidence type="ECO:0000313" key="2">
    <source>
        <dbReference type="Proteomes" id="UP001341840"/>
    </source>
</evidence>
<evidence type="ECO:0000313" key="1">
    <source>
        <dbReference type="EMBL" id="MED6207144.1"/>
    </source>
</evidence>
<protein>
    <submittedName>
        <fullName evidence="1">Uncharacterized protein</fullName>
    </submittedName>
</protein>
<proteinExistence type="predicted"/>
<gene>
    <name evidence="1" type="ORF">PIB30_033155</name>
</gene>